<name>A0A6C0E019_9ZZZZ</name>
<feature type="compositionally biased region" description="Basic and acidic residues" evidence="1">
    <location>
        <begin position="307"/>
        <end position="316"/>
    </location>
</feature>
<organism evidence="2">
    <name type="scientific">viral metagenome</name>
    <dbReference type="NCBI Taxonomy" id="1070528"/>
    <lineage>
        <taxon>unclassified sequences</taxon>
        <taxon>metagenomes</taxon>
        <taxon>organismal metagenomes</taxon>
    </lineage>
</organism>
<feature type="region of interest" description="Disordered" evidence="1">
    <location>
        <begin position="296"/>
        <end position="316"/>
    </location>
</feature>
<dbReference type="AlphaFoldDB" id="A0A6C0E019"/>
<proteinExistence type="predicted"/>
<reference evidence="2" key="1">
    <citation type="journal article" date="2020" name="Nature">
        <title>Giant virus diversity and host interactions through global metagenomics.</title>
        <authorList>
            <person name="Schulz F."/>
            <person name="Roux S."/>
            <person name="Paez-Espino D."/>
            <person name="Jungbluth S."/>
            <person name="Walsh D.A."/>
            <person name="Denef V.J."/>
            <person name="McMahon K.D."/>
            <person name="Konstantinidis K.T."/>
            <person name="Eloe-Fadrosh E.A."/>
            <person name="Kyrpides N.C."/>
            <person name="Woyke T."/>
        </authorList>
    </citation>
    <scope>NUCLEOTIDE SEQUENCE</scope>
    <source>
        <strain evidence="2">GVMAG-M-3300023179-103</strain>
    </source>
</reference>
<dbReference type="EMBL" id="MN739699">
    <property type="protein sequence ID" value="QHT21961.1"/>
    <property type="molecule type" value="Genomic_DNA"/>
</dbReference>
<sequence>MDIDLAFGEYSMMLEPRLQEYMRRKQFNKQNNIIPDIDEEQEFSISKNDIEIINRYKKGKTYSNICGGDYVKTSKKMDGAITDNKYEDDPRFQIMKEKNMSNIRAKNMITDFEGIDKEYTIFHETNPYDRKQNIRNPKISKPYHTKGNNFMIDSKDEMLYSQNNTNLSYNPNNKNRYYHHEPKIAYNQVLTPQISNGGLKHTRNVNNIIGNLDNYEKHLNNTYAYIDPDTKNNNREKEQNYRQVPLMYGQGIADVSLEDSMRGNVKDTKKKSAGFKNPFSNYFSFISEDISSPEHTVNMRPVNTRGANKEIARPQS</sequence>
<evidence type="ECO:0000313" key="2">
    <source>
        <dbReference type="EMBL" id="QHT21961.1"/>
    </source>
</evidence>
<accession>A0A6C0E019</accession>
<evidence type="ECO:0000256" key="1">
    <source>
        <dbReference type="SAM" id="MobiDB-lite"/>
    </source>
</evidence>
<protein>
    <submittedName>
        <fullName evidence="2">Uncharacterized protein</fullName>
    </submittedName>
</protein>